<keyword evidence="1" id="KW-1133">Transmembrane helix</keyword>
<evidence type="ECO:0000313" key="3">
    <source>
        <dbReference type="Proteomes" id="UP000076738"/>
    </source>
</evidence>
<sequence length="147" mass="16124">MAIWFTIVMHSSDLRTVAIVYCASPAASIKACFWILSLVARHSQMALPPSTPENSDESVAVVVVKYGEAIFMVLRMIVVGLAYTSVGCDLLMGLSIFLVLLIKVISPVSAWYRGWNQGQVTQRTSLDTAEGRYACLPTEQIELPDIV</sequence>
<feature type="transmembrane region" description="Helical" evidence="1">
    <location>
        <begin position="18"/>
        <end position="39"/>
    </location>
</feature>
<reference evidence="2 3" key="1">
    <citation type="journal article" date="2016" name="Mol. Biol. Evol.">
        <title>Comparative Genomics of Early-Diverging Mushroom-Forming Fungi Provides Insights into the Origins of Lignocellulose Decay Capabilities.</title>
        <authorList>
            <person name="Nagy L.G."/>
            <person name="Riley R."/>
            <person name="Tritt A."/>
            <person name="Adam C."/>
            <person name="Daum C."/>
            <person name="Floudas D."/>
            <person name="Sun H."/>
            <person name="Yadav J.S."/>
            <person name="Pangilinan J."/>
            <person name="Larsson K.H."/>
            <person name="Matsuura K."/>
            <person name="Barry K."/>
            <person name="Labutti K."/>
            <person name="Kuo R."/>
            <person name="Ohm R.A."/>
            <person name="Bhattacharya S.S."/>
            <person name="Shirouzu T."/>
            <person name="Yoshinaga Y."/>
            <person name="Martin F.M."/>
            <person name="Grigoriev I.V."/>
            <person name="Hibbett D.S."/>
        </authorList>
    </citation>
    <scope>NUCLEOTIDE SEQUENCE [LARGE SCALE GENOMIC DNA]</scope>
    <source>
        <strain evidence="2 3">TUFC12733</strain>
    </source>
</reference>
<dbReference type="OrthoDB" id="10578507at2759"/>
<gene>
    <name evidence="2" type="ORF">CALVIDRAFT_539817</name>
</gene>
<dbReference type="AlphaFoldDB" id="A0A167JIY2"/>
<evidence type="ECO:0000313" key="2">
    <source>
        <dbReference type="EMBL" id="KZO93644.1"/>
    </source>
</evidence>
<keyword evidence="1" id="KW-0472">Membrane</keyword>
<keyword evidence="3" id="KW-1185">Reference proteome</keyword>
<organism evidence="2 3">
    <name type="scientific">Calocera viscosa (strain TUFC12733)</name>
    <dbReference type="NCBI Taxonomy" id="1330018"/>
    <lineage>
        <taxon>Eukaryota</taxon>
        <taxon>Fungi</taxon>
        <taxon>Dikarya</taxon>
        <taxon>Basidiomycota</taxon>
        <taxon>Agaricomycotina</taxon>
        <taxon>Dacrymycetes</taxon>
        <taxon>Dacrymycetales</taxon>
        <taxon>Dacrymycetaceae</taxon>
        <taxon>Calocera</taxon>
    </lineage>
</organism>
<evidence type="ECO:0000256" key="1">
    <source>
        <dbReference type="SAM" id="Phobius"/>
    </source>
</evidence>
<feature type="transmembrane region" description="Helical" evidence="1">
    <location>
        <begin position="90"/>
        <end position="112"/>
    </location>
</feature>
<dbReference type="Proteomes" id="UP000076738">
    <property type="component" value="Unassembled WGS sequence"/>
</dbReference>
<accession>A0A167JIY2</accession>
<name>A0A167JIY2_CALVF</name>
<feature type="transmembrane region" description="Helical" evidence="1">
    <location>
        <begin position="59"/>
        <end position="84"/>
    </location>
</feature>
<dbReference type="EMBL" id="KV417300">
    <property type="protein sequence ID" value="KZO93644.1"/>
    <property type="molecule type" value="Genomic_DNA"/>
</dbReference>
<protein>
    <submittedName>
        <fullName evidence="2">Uncharacterized protein</fullName>
    </submittedName>
</protein>
<keyword evidence="1" id="KW-0812">Transmembrane</keyword>
<proteinExistence type="predicted"/>